<organism evidence="1 2">
    <name type="scientific">Quercus suber</name>
    <name type="common">Cork oak</name>
    <dbReference type="NCBI Taxonomy" id="58331"/>
    <lineage>
        <taxon>Eukaryota</taxon>
        <taxon>Viridiplantae</taxon>
        <taxon>Streptophyta</taxon>
        <taxon>Embryophyta</taxon>
        <taxon>Tracheophyta</taxon>
        <taxon>Spermatophyta</taxon>
        <taxon>Magnoliopsida</taxon>
        <taxon>eudicotyledons</taxon>
        <taxon>Gunneridae</taxon>
        <taxon>Pentapetalae</taxon>
        <taxon>rosids</taxon>
        <taxon>fabids</taxon>
        <taxon>Fagales</taxon>
        <taxon>Fagaceae</taxon>
        <taxon>Quercus</taxon>
    </lineage>
</organism>
<protein>
    <submittedName>
        <fullName evidence="1">Uncharacterized protein</fullName>
    </submittedName>
</protein>
<keyword evidence="2" id="KW-1185">Reference proteome</keyword>
<accession>A0AAW0KZP3</accession>
<sequence>MGLYRCACMLNVLVCEALMVEMIRHSAFLFWFKHSNKKVHAIYTRVDYDKDVELSRNNH</sequence>
<name>A0AAW0KZP3_QUESU</name>
<gene>
    <name evidence="1" type="ORF">CFP56_010951</name>
</gene>
<dbReference type="Proteomes" id="UP000237347">
    <property type="component" value="Unassembled WGS sequence"/>
</dbReference>
<proteinExistence type="predicted"/>
<dbReference type="AlphaFoldDB" id="A0AAW0KZP3"/>
<comment type="caution">
    <text evidence="1">The sequence shown here is derived from an EMBL/GenBank/DDBJ whole genome shotgun (WGS) entry which is preliminary data.</text>
</comment>
<evidence type="ECO:0000313" key="2">
    <source>
        <dbReference type="Proteomes" id="UP000237347"/>
    </source>
</evidence>
<evidence type="ECO:0000313" key="1">
    <source>
        <dbReference type="EMBL" id="KAK7844410.1"/>
    </source>
</evidence>
<reference evidence="1 2" key="1">
    <citation type="journal article" date="2018" name="Sci. Data">
        <title>The draft genome sequence of cork oak.</title>
        <authorList>
            <person name="Ramos A.M."/>
            <person name="Usie A."/>
            <person name="Barbosa P."/>
            <person name="Barros P.M."/>
            <person name="Capote T."/>
            <person name="Chaves I."/>
            <person name="Simoes F."/>
            <person name="Abreu I."/>
            <person name="Carrasquinho I."/>
            <person name="Faro C."/>
            <person name="Guimaraes J.B."/>
            <person name="Mendonca D."/>
            <person name="Nobrega F."/>
            <person name="Rodrigues L."/>
            <person name="Saibo N.J.M."/>
            <person name="Varela M.C."/>
            <person name="Egas C."/>
            <person name="Matos J."/>
            <person name="Miguel C.M."/>
            <person name="Oliveira M.M."/>
            <person name="Ricardo C.P."/>
            <person name="Goncalves S."/>
        </authorList>
    </citation>
    <scope>NUCLEOTIDE SEQUENCE [LARGE SCALE GENOMIC DNA]</scope>
    <source>
        <strain evidence="2">cv. HL8</strain>
    </source>
</reference>
<dbReference type="EMBL" id="PKMF04000186">
    <property type="protein sequence ID" value="KAK7844410.1"/>
    <property type="molecule type" value="Genomic_DNA"/>
</dbReference>